<evidence type="ECO:0000313" key="1">
    <source>
        <dbReference type="EMBL" id="KAA6364939.1"/>
    </source>
</evidence>
<sequence>MDNINREVRNRTEIDNNILWMDIEPQANEYKNVKGTKVENDSSIKGLVQRNIQEQKREYKIINSVDRQAELPQIADKRTISVSNGIRQSEDMSVEDKVMGRYNDSKQNSNQRTEMVNKENRGQLTRVIEQQNNNMHVNNRSIRIELWSDTDRRQTY</sequence>
<comment type="caution">
    <text evidence="1">The sequence shown here is derived from an EMBL/GenBank/DDBJ whole genome shotgun (WGS) entry which is preliminary data.</text>
</comment>
<feature type="non-terminal residue" evidence="1">
    <location>
        <position position="156"/>
    </location>
</feature>
<organism evidence="1 2">
    <name type="scientific">Streblomastix strix</name>
    <dbReference type="NCBI Taxonomy" id="222440"/>
    <lineage>
        <taxon>Eukaryota</taxon>
        <taxon>Metamonada</taxon>
        <taxon>Preaxostyla</taxon>
        <taxon>Oxymonadida</taxon>
        <taxon>Streblomastigidae</taxon>
        <taxon>Streblomastix</taxon>
    </lineage>
</organism>
<evidence type="ECO:0000313" key="2">
    <source>
        <dbReference type="Proteomes" id="UP000324800"/>
    </source>
</evidence>
<reference evidence="1 2" key="1">
    <citation type="submission" date="2019-03" db="EMBL/GenBank/DDBJ databases">
        <title>Single cell metagenomics reveals metabolic interactions within the superorganism composed of flagellate Streblomastix strix and complex community of Bacteroidetes bacteria on its surface.</title>
        <authorList>
            <person name="Treitli S.C."/>
            <person name="Kolisko M."/>
            <person name="Husnik F."/>
            <person name="Keeling P."/>
            <person name="Hampl V."/>
        </authorList>
    </citation>
    <scope>NUCLEOTIDE SEQUENCE [LARGE SCALE GENOMIC DNA]</scope>
    <source>
        <strain evidence="1">ST1C</strain>
    </source>
</reference>
<gene>
    <name evidence="1" type="ORF">EZS28_039532</name>
</gene>
<protein>
    <submittedName>
        <fullName evidence="1">Uncharacterized protein</fullName>
    </submittedName>
</protein>
<accession>A0A5J4U3M9</accession>
<dbReference type="EMBL" id="SNRW01021031">
    <property type="protein sequence ID" value="KAA6364939.1"/>
    <property type="molecule type" value="Genomic_DNA"/>
</dbReference>
<name>A0A5J4U3M9_9EUKA</name>
<proteinExistence type="predicted"/>
<dbReference type="Proteomes" id="UP000324800">
    <property type="component" value="Unassembled WGS sequence"/>
</dbReference>
<dbReference type="AlphaFoldDB" id="A0A5J4U3M9"/>